<comment type="caution">
    <text evidence="4">The sequence shown here is derived from an EMBL/GenBank/DDBJ whole genome shotgun (WGS) entry which is preliminary data.</text>
</comment>
<dbReference type="InterPro" id="IPR022655">
    <property type="entry name" value="DUF1553"/>
</dbReference>
<feature type="region of interest" description="Disordered" evidence="2">
    <location>
        <begin position="768"/>
        <end position="797"/>
    </location>
</feature>
<dbReference type="Gene3D" id="1.10.238.10">
    <property type="entry name" value="EF-hand"/>
    <property type="match status" value="1"/>
</dbReference>
<accession>A0ABP0L616</accession>
<dbReference type="PROSITE" id="PS00018">
    <property type="entry name" value="EF_HAND_1"/>
    <property type="match status" value="1"/>
</dbReference>
<dbReference type="Pfam" id="PF07587">
    <property type="entry name" value="PSD1"/>
    <property type="match status" value="1"/>
</dbReference>
<evidence type="ECO:0000256" key="2">
    <source>
        <dbReference type="SAM" id="MobiDB-lite"/>
    </source>
</evidence>
<dbReference type="InterPro" id="IPR018247">
    <property type="entry name" value="EF_Hand_1_Ca_BS"/>
</dbReference>
<evidence type="ECO:0000313" key="5">
    <source>
        <dbReference type="Proteomes" id="UP001642464"/>
    </source>
</evidence>
<dbReference type="Proteomes" id="UP001642464">
    <property type="component" value="Unassembled WGS sequence"/>
</dbReference>
<feature type="region of interest" description="Disordered" evidence="2">
    <location>
        <begin position="200"/>
        <end position="225"/>
    </location>
</feature>
<name>A0ABP0L616_9DINO</name>
<dbReference type="EMBL" id="CAXAMM010014469">
    <property type="protein sequence ID" value="CAK9033830.1"/>
    <property type="molecule type" value="Genomic_DNA"/>
</dbReference>
<dbReference type="PANTHER" id="PTHR35889:SF3">
    <property type="entry name" value="F-BOX DOMAIN-CONTAINING PROTEIN"/>
    <property type="match status" value="1"/>
</dbReference>
<dbReference type="Pfam" id="PF07583">
    <property type="entry name" value="PSCyt2"/>
    <property type="match status" value="1"/>
</dbReference>
<gene>
    <name evidence="4" type="ORF">SCF082_LOCUS20659</name>
</gene>
<keyword evidence="5" id="KW-1185">Reference proteome</keyword>
<sequence>PSAAATALKIDELLLEEFGAAGIEPTGIVNDEDFLRRAYLDLAGRIPNPSEIVLFGLDPSPEKRASLINRLLESDEFASLWASYWRDVIFNRATEARSRLVQPAFEAWMTDQLADNRPWDEITRELLTATGSVNEVGETGLIFAHTGDPAELAAEVSRIFLGIQMSCANCHDHPTDSWTREQFHQLAAYFPRITVRRTDPGDPRSFEVSSMEGRGRGRRNPGNFDPERIVRLLDRNRNGKLSKQEARGPLAQRFDELLARLDVDKDRQLSIKEFAEARALMNQQPGRGSEEYYMPDLDNPTSQGTMMQPVFFVPEVNSRPLRSGADDQMRRNALADLMTSRANPWFSRAFVNRIWAELTGTGFYMPIDDMGPERFPQHEQVLDTLAQGFARSGYNVRWLYQTIMLTNAYQRQLDPNADELGSPAFAAASATRLRSDQVYASLTQTLGIEGAATRAFAAGMSMRGRMRGPSADPGRRAFSELFGFDPSTPREDLIGTVPQALFMMNSPIVDALTQARGDTKLARILNRYDDDADAISELYLMALSREPTARETEINLAHIREIGDRREAFEDILWSLLNSTERFLRNVSAATLAAGSLNFHDLLSTQAAEMRKNGRALILLWMAGGPSQFETFDPKPNHENGGGTRVIDTSIPGVQIAEDWPEMARVMDRVSLIRSMTNKEGNHQRASYQMHTGYIPSGSVKHPLFGSAVAQQLDRDTGELPSVVSIGPTLGAGFLGVDYEPFVVNNPGQMPQNVASPVPDARLTRRVGRLEHPERQTHLRASRAGRRVASDAHPEPE</sequence>
<organism evidence="4 5">
    <name type="scientific">Durusdinium trenchii</name>
    <dbReference type="NCBI Taxonomy" id="1381693"/>
    <lineage>
        <taxon>Eukaryota</taxon>
        <taxon>Sar</taxon>
        <taxon>Alveolata</taxon>
        <taxon>Dinophyceae</taxon>
        <taxon>Suessiales</taxon>
        <taxon>Symbiodiniaceae</taxon>
        <taxon>Durusdinium</taxon>
    </lineage>
</organism>
<keyword evidence="1" id="KW-0106">Calcium</keyword>
<dbReference type="PROSITE" id="PS50222">
    <property type="entry name" value="EF_HAND_2"/>
    <property type="match status" value="1"/>
</dbReference>
<feature type="non-terminal residue" evidence="4">
    <location>
        <position position="797"/>
    </location>
</feature>
<evidence type="ECO:0000313" key="4">
    <source>
        <dbReference type="EMBL" id="CAK9033830.1"/>
    </source>
</evidence>
<protein>
    <submittedName>
        <fullName evidence="4">EF-hand domain-containing protein</fullName>
    </submittedName>
</protein>
<dbReference type="PANTHER" id="PTHR35889">
    <property type="entry name" value="CYCLOINULO-OLIGOSACCHARIDE FRUCTANOTRANSFERASE-RELATED"/>
    <property type="match status" value="1"/>
</dbReference>
<dbReference type="InterPro" id="IPR002048">
    <property type="entry name" value="EF_hand_dom"/>
</dbReference>
<feature type="compositionally biased region" description="Basic and acidic residues" evidence="2">
    <location>
        <begin position="788"/>
        <end position="797"/>
    </location>
</feature>
<evidence type="ECO:0000256" key="1">
    <source>
        <dbReference type="ARBA" id="ARBA00022837"/>
    </source>
</evidence>
<feature type="domain" description="EF-hand" evidence="3">
    <location>
        <begin position="249"/>
        <end position="284"/>
    </location>
</feature>
<proteinExistence type="predicted"/>
<feature type="non-terminal residue" evidence="4">
    <location>
        <position position="1"/>
    </location>
</feature>
<dbReference type="InterPro" id="IPR011444">
    <property type="entry name" value="DUF1549"/>
</dbReference>
<dbReference type="CDD" id="cd00051">
    <property type="entry name" value="EFh"/>
    <property type="match status" value="1"/>
</dbReference>
<evidence type="ECO:0000259" key="3">
    <source>
        <dbReference type="PROSITE" id="PS50222"/>
    </source>
</evidence>
<dbReference type="InterPro" id="IPR010869">
    <property type="entry name" value="DUF1501"/>
</dbReference>
<dbReference type="SUPFAM" id="SSF47473">
    <property type="entry name" value="EF-hand"/>
    <property type="match status" value="1"/>
</dbReference>
<dbReference type="InterPro" id="IPR011992">
    <property type="entry name" value="EF-hand-dom_pair"/>
</dbReference>
<dbReference type="Pfam" id="PF07394">
    <property type="entry name" value="DUF1501"/>
    <property type="match status" value="1"/>
</dbReference>
<feature type="compositionally biased region" description="Basic and acidic residues" evidence="2">
    <location>
        <begin position="768"/>
        <end position="777"/>
    </location>
</feature>
<reference evidence="4 5" key="1">
    <citation type="submission" date="2024-02" db="EMBL/GenBank/DDBJ databases">
        <authorList>
            <person name="Chen Y."/>
            <person name="Shah S."/>
            <person name="Dougan E. K."/>
            <person name="Thang M."/>
            <person name="Chan C."/>
        </authorList>
    </citation>
    <scope>NUCLEOTIDE SEQUENCE [LARGE SCALE GENOMIC DNA]</scope>
</reference>